<gene>
    <name evidence="2" type="ORF">ABS362_03990</name>
</gene>
<sequence length="242" mass="27892">MFTLIWSEAPLHKQPSAQEIVQRADDKVRGKSNQGEMVMRIVRPTWKREIGLKSWAKGTEQAMIVVTSPARDKGTAFLKRKREVWNWQPSIDRTIKLPPSMMLQSWMGSDFTNDDLVKESSVVQDYTHTLAGDTIIDNRPCYKIIMIPKEEAAVVWGKVITYIDKKDYLQLLVLFYDEDGELVNTMKASNIKMLGGRLLPARMDMTPADNPQNHTIIEYRSLKFDVPLEDSFFSIQNLKRVK</sequence>
<evidence type="ECO:0000313" key="3">
    <source>
        <dbReference type="Proteomes" id="UP001476807"/>
    </source>
</evidence>
<evidence type="ECO:0000313" key="2">
    <source>
        <dbReference type="EMBL" id="MER2996691.1"/>
    </source>
</evidence>
<reference evidence="2 3" key="1">
    <citation type="submission" date="2024-06" db="EMBL/GenBank/DDBJ databases">
        <title>Pontibacter populi HYL7-15.</title>
        <authorList>
            <person name="Kim M.K."/>
        </authorList>
    </citation>
    <scope>NUCLEOTIDE SEQUENCE [LARGE SCALE GENOMIC DNA]</scope>
    <source>
        <strain evidence="2 3">HYL7-15</strain>
    </source>
</reference>
<dbReference type="EMBL" id="JBEOKT010000003">
    <property type="protein sequence ID" value="MER2996691.1"/>
    <property type="molecule type" value="Genomic_DNA"/>
</dbReference>
<protein>
    <submittedName>
        <fullName evidence="2">Outer membrane lipoprotein-sorting protein</fullName>
    </submittedName>
</protein>
<dbReference type="InterPro" id="IPR033399">
    <property type="entry name" value="TP_0789-like"/>
</dbReference>
<name>A0ABV1RR99_9BACT</name>
<organism evidence="2 3">
    <name type="scientific">Pontibacter populi</name>
    <dbReference type="NCBI Taxonomy" id="890055"/>
    <lineage>
        <taxon>Bacteria</taxon>
        <taxon>Pseudomonadati</taxon>
        <taxon>Bacteroidota</taxon>
        <taxon>Cytophagia</taxon>
        <taxon>Cytophagales</taxon>
        <taxon>Hymenobacteraceae</taxon>
        <taxon>Pontibacter</taxon>
    </lineage>
</organism>
<comment type="caution">
    <text evidence="2">The sequence shown here is derived from an EMBL/GenBank/DDBJ whole genome shotgun (WGS) entry which is preliminary data.</text>
</comment>
<accession>A0ABV1RR99</accession>
<feature type="domain" description="Uncharacterized protein TP-0789" evidence="1">
    <location>
        <begin position="58"/>
        <end position="240"/>
    </location>
</feature>
<dbReference type="Pfam" id="PF17131">
    <property type="entry name" value="LolA_like"/>
    <property type="match status" value="1"/>
</dbReference>
<dbReference type="Gene3D" id="2.50.20.10">
    <property type="entry name" value="Lipoprotein localisation LolA/LolB/LppX"/>
    <property type="match status" value="1"/>
</dbReference>
<evidence type="ECO:0000259" key="1">
    <source>
        <dbReference type="Pfam" id="PF17131"/>
    </source>
</evidence>
<dbReference type="RefSeq" id="WP_350411010.1">
    <property type="nucleotide sequence ID" value="NZ_JBEOKT010000003.1"/>
</dbReference>
<dbReference type="Proteomes" id="UP001476807">
    <property type="component" value="Unassembled WGS sequence"/>
</dbReference>
<dbReference type="CDD" id="cd16329">
    <property type="entry name" value="LolA_like"/>
    <property type="match status" value="1"/>
</dbReference>
<proteinExistence type="predicted"/>
<keyword evidence="2" id="KW-0449">Lipoprotein</keyword>
<keyword evidence="3" id="KW-1185">Reference proteome</keyword>